<accession>A0A4Y3TX16</accession>
<evidence type="ECO:0000313" key="2">
    <source>
        <dbReference type="EMBL" id="GEB86304.1"/>
    </source>
</evidence>
<comment type="caution">
    <text evidence="2">The sequence shown here is derived from an EMBL/GenBank/DDBJ whole genome shotgun (WGS) entry which is preliminary data.</text>
</comment>
<reference evidence="2 3" key="1">
    <citation type="submission" date="2019-06" db="EMBL/GenBank/DDBJ databases">
        <title>Whole genome shotgun sequence of Acetobacter peroxydans NBRC 13755.</title>
        <authorList>
            <person name="Hosoyama A."/>
            <person name="Uohara A."/>
            <person name="Ohji S."/>
            <person name="Ichikawa N."/>
        </authorList>
    </citation>
    <scope>NUCLEOTIDE SEQUENCE [LARGE SCALE GENOMIC DNA]</scope>
    <source>
        <strain evidence="2 3">NBRC 13755</strain>
    </source>
</reference>
<name>A0A4Y3TX16_9PROT</name>
<dbReference type="AlphaFoldDB" id="A0A4Y3TX16"/>
<organism evidence="2 3">
    <name type="scientific">Acetobacter peroxydans</name>
    <dbReference type="NCBI Taxonomy" id="104098"/>
    <lineage>
        <taxon>Bacteria</taxon>
        <taxon>Pseudomonadati</taxon>
        <taxon>Pseudomonadota</taxon>
        <taxon>Alphaproteobacteria</taxon>
        <taxon>Acetobacterales</taxon>
        <taxon>Acetobacteraceae</taxon>
        <taxon>Acetobacter</taxon>
    </lineage>
</organism>
<feature type="signal peptide" evidence="1">
    <location>
        <begin position="1"/>
        <end position="20"/>
    </location>
</feature>
<evidence type="ECO:0000256" key="1">
    <source>
        <dbReference type="SAM" id="SignalP"/>
    </source>
</evidence>
<keyword evidence="1" id="KW-0732">Signal</keyword>
<proteinExistence type="predicted"/>
<gene>
    <name evidence="2" type="ORF">APE01nite_21010</name>
</gene>
<dbReference type="EMBL" id="BJMV01000011">
    <property type="protein sequence ID" value="GEB86304.1"/>
    <property type="molecule type" value="Genomic_DNA"/>
</dbReference>
<sequence>MRPLLALLATSLTLATPALAIETAPSSTSAENATPKSGYVTFSGLDGSSRMTAVTVGDTAGFPAQRRMVVPYTDSVTLRPGKPPIVHEGVIETGTDTLFRARAEHQGVVTLDVSISTLTLRSMKHARVPGSDATIDLPDEVHESFKGTLSIADGETVPLFASTSGKPLGTLTWNTMPSALTTPTPN</sequence>
<protein>
    <submittedName>
        <fullName evidence="2">Uncharacterized protein</fullName>
    </submittedName>
</protein>
<dbReference type="Proteomes" id="UP000317730">
    <property type="component" value="Unassembled WGS sequence"/>
</dbReference>
<feature type="chain" id="PRO_5021451859" evidence="1">
    <location>
        <begin position="21"/>
        <end position="186"/>
    </location>
</feature>
<keyword evidence="3" id="KW-1185">Reference proteome</keyword>
<dbReference type="RefSeq" id="WP_141377323.1">
    <property type="nucleotide sequence ID" value="NZ_BAPL01000004.1"/>
</dbReference>
<evidence type="ECO:0000313" key="3">
    <source>
        <dbReference type="Proteomes" id="UP000317730"/>
    </source>
</evidence>